<evidence type="ECO:0000313" key="3">
    <source>
        <dbReference type="Proteomes" id="UP000002208"/>
    </source>
</evidence>
<feature type="region of interest" description="Disordered" evidence="1">
    <location>
        <begin position="363"/>
        <end position="386"/>
    </location>
</feature>
<dbReference type="EMBL" id="CP001116">
    <property type="protein sequence ID" value="ACO47654.2"/>
    <property type="molecule type" value="Genomic_DNA"/>
</dbReference>
<geneLocation type="plasmid" evidence="3">
    <name>pDeide2</name>
</geneLocation>
<evidence type="ECO:0000313" key="2">
    <source>
        <dbReference type="EMBL" id="ACO47654.2"/>
    </source>
</evidence>
<name>C1D2L5_DEIDV</name>
<protein>
    <submittedName>
        <fullName evidence="2">Putative Plasmid replication initiator protein</fullName>
    </submittedName>
</protein>
<dbReference type="InterPro" id="IPR018777">
    <property type="entry name" value="Replication_initiator_prot_A"/>
</dbReference>
<dbReference type="AlphaFoldDB" id="C1D2L5"/>
<dbReference type="Proteomes" id="UP000002208">
    <property type="component" value="Plasmid 2"/>
</dbReference>
<keyword evidence="2" id="KW-0614">Plasmid</keyword>
<evidence type="ECO:0000256" key="1">
    <source>
        <dbReference type="SAM" id="MobiDB-lite"/>
    </source>
</evidence>
<sequence>MARKTRNVKRSPTPLTEITRIDEANVGRLGLISIQERVPDTFSSWTVEFQVDGRPATLTCDAMPKYGGVPHGLDGDIATAIMDLYVESGCPDDGLLHTTAYQILKRAGLDDSGRYYTNLKQTLYRLRTATYSASEAWRDHRRGNWTTVTFNYLQGLEFTSGDEDLNLSRSSALRIRLAEPIVRSVRSQYTKPLDIEFLTSLDRPLTRALYRLLDARRYSPEDPRTPRMTYSVNLIDWAAACKIIDQRSNKIRSTLQGAHDELIERQYLESVEYDGRGKKQVITYRFVEVGGRKAELDLQSSPVMAELVGHKVSISVARRLMEEFGEDHIRERLQKFRRLLDSGYRVRNRSALLVDVIRDQEDKYPEPSSTAVSAPGRAPASAPQPARMPTLEEAMHEPETLEAQVEKAMKTIQFLLRDRLSVSEYGLLRMGLIVGQPDPDRTMRAALQAKRDGTLDAFTDDLLSVLATVNQDVLSASPAV</sequence>
<proteinExistence type="predicted"/>
<dbReference type="Pfam" id="PF10134">
    <property type="entry name" value="RPA"/>
    <property type="match status" value="1"/>
</dbReference>
<reference evidence="2 3" key="1">
    <citation type="journal article" date="2009" name="PLoS Genet.">
        <title>Alliance of proteomics and genomics to unravel the specificities of Sahara bacterium Deinococcus deserti.</title>
        <authorList>
            <person name="de Groot A."/>
            <person name="Dulermo R."/>
            <person name="Ortet P."/>
            <person name="Blanchard L."/>
            <person name="Guerin P."/>
            <person name="Fernandez B."/>
            <person name="Vacherie B."/>
            <person name="Dossat C."/>
            <person name="Jolivet E."/>
            <person name="Siguier P."/>
            <person name="Chandler M."/>
            <person name="Barakat M."/>
            <person name="Dedieu A."/>
            <person name="Barbe V."/>
            <person name="Heulin T."/>
            <person name="Sommer S."/>
            <person name="Achouak W."/>
            <person name="Armengaud J."/>
        </authorList>
    </citation>
    <scope>NUCLEOTIDE SEQUENCE [LARGE SCALE GENOMIC DNA]</scope>
    <source>
        <strain evidence="3">DSM 17065 / CIP 109153 / LMG 22923 / VCD115</strain>
        <plasmid evidence="3">pDeide2</plasmid>
    </source>
</reference>
<keyword evidence="3" id="KW-1185">Reference proteome</keyword>
<gene>
    <name evidence="2" type="ordered locus">Deide_2p00010</name>
</gene>
<organism evidence="2 3">
    <name type="scientific">Deinococcus deserti (strain DSM 17065 / CIP 109153 / LMG 22923 / VCD115)</name>
    <dbReference type="NCBI Taxonomy" id="546414"/>
    <lineage>
        <taxon>Bacteria</taxon>
        <taxon>Thermotogati</taxon>
        <taxon>Deinococcota</taxon>
        <taxon>Deinococci</taxon>
        <taxon>Deinococcales</taxon>
        <taxon>Deinococcaceae</taxon>
        <taxon>Deinococcus</taxon>
    </lineage>
</organism>
<accession>C1D2L5</accession>
<dbReference type="KEGG" id="ddr:Deide_2p00010"/>
<dbReference type="HOGENOM" id="CLU_042016_0_0_0"/>